<dbReference type="CDD" id="cd20192">
    <property type="entry name" value="T-box_TBXT_TBX19-like"/>
    <property type="match status" value="1"/>
</dbReference>
<keyword evidence="5" id="KW-0804">Transcription</keyword>
<keyword evidence="4 7" id="KW-0238">DNA-binding</keyword>
<feature type="domain" description="T-box" evidence="9">
    <location>
        <begin position="34"/>
        <end position="207"/>
    </location>
</feature>
<dbReference type="PROSITE" id="PS01283">
    <property type="entry name" value="TBOX_1"/>
    <property type="match status" value="1"/>
</dbReference>
<evidence type="ECO:0000256" key="7">
    <source>
        <dbReference type="PROSITE-ProRule" id="PRU00201"/>
    </source>
</evidence>
<feature type="compositionally biased region" description="Polar residues" evidence="8">
    <location>
        <begin position="254"/>
        <end position="264"/>
    </location>
</feature>
<dbReference type="FunFam" id="2.60.40.820:FF:000002">
    <property type="entry name" value="T-box transcription factor Brachyury"/>
    <property type="match status" value="1"/>
</dbReference>
<protein>
    <recommendedName>
        <fullName evidence="9">T-box domain-containing protein</fullName>
    </recommendedName>
</protein>
<dbReference type="PANTHER" id="PTHR11267">
    <property type="entry name" value="T-BOX PROTEIN-RELATED"/>
    <property type="match status" value="1"/>
</dbReference>
<dbReference type="GO" id="GO:0001707">
    <property type="term" value="P:mesoderm formation"/>
    <property type="evidence" value="ECO:0007669"/>
    <property type="project" value="TreeGrafter"/>
</dbReference>
<evidence type="ECO:0000256" key="2">
    <source>
        <dbReference type="ARBA" id="ARBA00022473"/>
    </source>
</evidence>
<dbReference type="SMART" id="SM00425">
    <property type="entry name" value="TBOX"/>
    <property type="match status" value="1"/>
</dbReference>
<dbReference type="GO" id="GO:0000785">
    <property type="term" value="C:chromatin"/>
    <property type="evidence" value="ECO:0007669"/>
    <property type="project" value="TreeGrafter"/>
</dbReference>
<evidence type="ECO:0000259" key="9">
    <source>
        <dbReference type="PROSITE" id="PS50252"/>
    </source>
</evidence>
<feature type="compositionally biased region" description="Low complexity" evidence="8">
    <location>
        <begin position="429"/>
        <end position="440"/>
    </location>
</feature>
<keyword evidence="2" id="KW-0217">Developmental protein</keyword>
<dbReference type="InterPro" id="IPR002070">
    <property type="entry name" value="TF_Brachyury"/>
</dbReference>
<dbReference type="GO" id="GO:0000981">
    <property type="term" value="F:DNA-binding transcription factor activity, RNA polymerase II-specific"/>
    <property type="evidence" value="ECO:0007669"/>
    <property type="project" value="TreeGrafter"/>
</dbReference>
<evidence type="ECO:0000256" key="4">
    <source>
        <dbReference type="ARBA" id="ARBA00023125"/>
    </source>
</evidence>
<dbReference type="PRINTS" id="PR00937">
    <property type="entry name" value="TBOX"/>
</dbReference>
<dbReference type="InterPro" id="IPR001699">
    <property type="entry name" value="TF_T-box"/>
</dbReference>
<evidence type="ECO:0000256" key="3">
    <source>
        <dbReference type="ARBA" id="ARBA00023015"/>
    </source>
</evidence>
<dbReference type="PROSITE" id="PS50252">
    <property type="entry name" value="TBOX_3"/>
    <property type="match status" value="1"/>
</dbReference>
<keyword evidence="3" id="KW-0805">Transcription regulation</keyword>
<dbReference type="GO" id="GO:0000978">
    <property type="term" value="F:RNA polymerase II cis-regulatory region sequence-specific DNA binding"/>
    <property type="evidence" value="ECO:0007669"/>
    <property type="project" value="InterPro"/>
</dbReference>
<feature type="compositionally biased region" description="Basic and acidic residues" evidence="8">
    <location>
        <begin position="548"/>
        <end position="566"/>
    </location>
</feature>
<dbReference type="AlphaFoldDB" id="A0AAW2HA28"/>
<evidence type="ECO:0000313" key="10">
    <source>
        <dbReference type="EMBL" id="KAL0266499.1"/>
    </source>
</evidence>
<comment type="caution">
    <text evidence="7">Lacks conserved residue(s) required for the propagation of feature annotation.</text>
</comment>
<dbReference type="SUPFAM" id="SSF49417">
    <property type="entry name" value="p53-like transcription factors"/>
    <property type="match status" value="1"/>
</dbReference>
<dbReference type="GO" id="GO:0045893">
    <property type="term" value="P:positive regulation of DNA-templated transcription"/>
    <property type="evidence" value="ECO:0007669"/>
    <property type="project" value="InterPro"/>
</dbReference>
<dbReference type="InterPro" id="IPR008967">
    <property type="entry name" value="p53-like_TF_DNA-bd_sf"/>
</dbReference>
<comment type="caution">
    <text evidence="10">The sequence shown here is derived from an EMBL/GenBank/DDBJ whole genome shotgun (WGS) entry which is preliminary data.</text>
</comment>
<sequence>MAQSHILSVVEPDGTTGSVPRSRDPMEGDLQVQLDDRELWTRFRSLTNEMIVTKNGRRMFPVVKVSVSGLDPAAMYTLLLEFVQVDPHRWKYVNGEWVPGGKAEAAPPNPIYIHPESPNFGGHWMKEPVSFAKVKLTNKTNGSGQIMLNSLHKYEPRVHLVRVGVEQRRVLTFPFPETQFIAVTAYQNEEVTSLKIKYNPFAKAFLDAKERPEGVYQRDFQSYQPQSNYPQYPSSWLNFLPTNSTVYTSGLTNSTNSDRYSPQGVSLKGHRSVPYTIPSRDGHTSTPPITGIQYSEPSYNASGGYPWTTQSNSTVSWPMTTLSSTPPHNSPSATPGNISPSVHHIHHPSPILPTNTVFTTLNPVLPTYKTDSGGYDRNISITPHSNSLNLITYDKSPSPTENFDKFYQKSDAAASYNKTPSPVLPAEKNTPSPSTANSSPILSNYSAANIISNYKGKSPVREGSPNIVTYWQHQQHVVDNPIYSITYDYSTPDYTNLAPISNDYPLDIYRNDVNNYKDKINYDDASYRNNYKENNIYRINRVDNNEEYHEKRLEEPPMDEKNRGLSESENETNESESSQPGSWTNLNQ</sequence>
<evidence type="ECO:0000256" key="6">
    <source>
        <dbReference type="ARBA" id="ARBA00023242"/>
    </source>
</evidence>
<dbReference type="EMBL" id="JARGDH010000005">
    <property type="protein sequence ID" value="KAL0266499.1"/>
    <property type="molecule type" value="Genomic_DNA"/>
</dbReference>
<gene>
    <name evidence="10" type="ORF">PYX00_009016</name>
</gene>
<evidence type="ECO:0000256" key="1">
    <source>
        <dbReference type="ARBA" id="ARBA00004123"/>
    </source>
</evidence>
<dbReference type="Gene3D" id="2.60.40.820">
    <property type="entry name" value="Transcription factor, T-box"/>
    <property type="match status" value="1"/>
</dbReference>
<comment type="subcellular location">
    <subcellularLocation>
        <location evidence="1 7">Nucleus</location>
    </subcellularLocation>
</comment>
<dbReference type="PROSITE" id="PS01264">
    <property type="entry name" value="TBOX_2"/>
    <property type="match status" value="1"/>
</dbReference>
<feature type="region of interest" description="Disordered" evidence="8">
    <location>
        <begin position="254"/>
        <end position="287"/>
    </location>
</feature>
<dbReference type="InterPro" id="IPR018186">
    <property type="entry name" value="TF_T-box_CS"/>
</dbReference>
<feature type="region of interest" description="Disordered" evidence="8">
    <location>
        <begin position="548"/>
        <end position="588"/>
    </location>
</feature>
<organism evidence="10">
    <name type="scientific">Menopon gallinae</name>
    <name type="common">poultry shaft louse</name>
    <dbReference type="NCBI Taxonomy" id="328185"/>
    <lineage>
        <taxon>Eukaryota</taxon>
        <taxon>Metazoa</taxon>
        <taxon>Ecdysozoa</taxon>
        <taxon>Arthropoda</taxon>
        <taxon>Hexapoda</taxon>
        <taxon>Insecta</taxon>
        <taxon>Pterygota</taxon>
        <taxon>Neoptera</taxon>
        <taxon>Paraneoptera</taxon>
        <taxon>Psocodea</taxon>
        <taxon>Troctomorpha</taxon>
        <taxon>Phthiraptera</taxon>
        <taxon>Amblycera</taxon>
        <taxon>Menoponidae</taxon>
        <taxon>Menopon</taxon>
    </lineage>
</organism>
<evidence type="ECO:0000256" key="5">
    <source>
        <dbReference type="ARBA" id="ARBA00023163"/>
    </source>
</evidence>
<dbReference type="PANTHER" id="PTHR11267:SF106">
    <property type="entry name" value="T-RELATED PROTEIN"/>
    <property type="match status" value="1"/>
</dbReference>
<dbReference type="GO" id="GO:0001708">
    <property type="term" value="P:cell fate specification"/>
    <property type="evidence" value="ECO:0007669"/>
    <property type="project" value="TreeGrafter"/>
</dbReference>
<evidence type="ECO:0000256" key="8">
    <source>
        <dbReference type="SAM" id="MobiDB-lite"/>
    </source>
</evidence>
<feature type="compositionally biased region" description="Polar residues" evidence="8">
    <location>
        <begin position="579"/>
        <end position="588"/>
    </location>
</feature>
<keyword evidence="6 7" id="KW-0539">Nucleus</keyword>
<dbReference type="InterPro" id="IPR036960">
    <property type="entry name" value="T-box_sf"/>
</dbReference>
<dbReference type="Pfam" id="PF00907">
    <property type="entry name" value="T-box"/>
    <property type="match status" value="1"/>
</dbReference>
<accession>A0AAW2HA28</accession>
<feature type="region of interest" description="Disordered" evidence="8">
    <location>
        <begin position="1"/>
        <end position="26"/>
    </location>
</feature>
<dbReference type="PRINTS" id="PR00938">
    <property type="entry name" value="BRACHYURY"/>
</dbReference>
<reference evidence="10" key="1">
    <citation type="journal article" date="2024" name="Gigascience">
        <title>Chromosome-level genome of the poultry shaft louse Menopon gallinae provides insight into the host-switching and adaptive evolution of parasitic lice.</title>
        <authorList>
            <person name="Xu Y."/>
            <person name="Ma L."/>
            <person name="Liu S."/>
            <person name="Liang Y."/>
            <person name="Liu Q."/>
            <person name="He Z."/>
            <person name="Tian L."/>
            <person name="Duan Y."/>
            <person name="Cai W."/>
            <person name="Li H."/>
            <person name="Song F."/>
        </authorList>
    </citation>
    <scope>NUCLEOTIDE SEQUENCE</scope>
    <source>
        <strain evidence="10">Cailab_2023a</strain>
    </source>
</reference>
<name>A0AAW2HA28_9NEOP</name>
<feature type="region of interest" description="Disordered" evidence="8">
    <location>
        <begin position="414"/>
        <end position="440"/>
    </location>
</feature>
<dbReference type="InterPro" id="IPR046360">
    <property type="entry name" value="T-box_DNA-bd"/>
</dbReference>
<proteinExistence type="predicted"/>
<dbReference type="GO" id="GO:0005634">
    <property type="term" value="C:nucleus"/>
    <property type="evidence" value="ECO:0007669"/>
    <property type="project" value="UniProtKB-SubCell"/>
</dbReference>
<dbReference type="GO" id="GO:0003007">
    <property type="term" value="P:heart morphogenesis"/>
    <property type="evidence" value="ECO:0007669"/>
    <property type="project" value="TreeGrafter"/>
</dbReference>